<dbReference type="OrthoDB" id="10687322at2759"/>
<evidence type="ECO:0000256" key="1">
    <source>
        <dbReference type="SAM" id="MobiDB-lite"/>
    </source>
</evidence>
<accession>A0A2A9P4Y8</accession>
<evidence type="ECO:0000313" key="2">
    <source>
        <dbReference type="EMBL" id="PFH55916.1"/>
    </source>
</evidence>
<feature type="compositionally biased region" description="Low complexity" evidence="1">
    <location>
        <begin position="142"/>
        <end position="151"/>
    </location>
</feature>
<feature type="region of interest" description="Disordered" evidence="1">
    <location>
        <begin position="819"/>
        <end position="861"/>
    </location>
</feature>
<reference evidence="2 3" key="2">
    <citation type="journal article" date="2017" name="Sci. Rep.">
        <title>Ant-infecting Ophiocordyceps genomes reveal a high diversity of potential behavioral manipulation genes and a possible major role for enterotoxins.</title>
        <authorList>
            <person name="de Bekker C."/>
            <person name="Ohm R.A."/>
            <person name="Evans H.C."/>
            <person name="Brachmann A."/>
            <person name="Hughes D.P."/>
        </authorList>
    </citation>
    <scope>NUCLEOTIDE SEQUENCE [LARGE SCALE GENOMIC DNA]</scope>
    <source>
        <strain evidence="2 3">SC16a</strain>
    </source>
</reference>
<protein>
    <submittedName>
        <fullName evidence="2">Uncharacterized protein</fullName>
    </submittedName>
</protein>
<feature type="compositionally biased region" description="Basic and acidic residues" evidence="1">
    <location>
        <begin position="152"/>
        <end position="171"/>
    </location>
</feature>
<dbReference type="Proteomes" id="UP000037136">
    <property type="component" value="Unassembled WGS sequence"/>
</dbReference>
<feature type="compositionally biased region" description="Basic and acidic residues" evidence="1">
    <location>
        <begin position="181"/>
        <end position="201"/>
    </location>
</feature>
<evidence type="ECO:0000313" key="3">
    <source>
        <dbReference type="Proteomes" id="UP000037136"/>
    </source>
</evidence>
<feature type="region of interest" description="Disordered" evidence="1">
    <location>
        <begin position="402"/>
        <end position="432"/>
    </location>
</feature>
<dbReference type="EMBL" id="LAZP02000717">
    <property type="protein sequence ID" value="PFH55916.1"/>
    <property type="molecule type" value="Genomic_DNA"/>
</dbReference>
<feature type="region of interest" description="Disordered" evidence="1">
    <location>
        <begin position="530"/>
        <end position="568"/>
    </location>
</feature>
<feature type="compositionally biased region" description="Basic and acidic residues" evidence="1">
    <location>
        <begin position="361"/>
        <end position="373"/>
    </location>
</feature>
<feature type="region of interest" description="Disordered" evidence="1">
    <location>
        <begin position="580"/>
        <end position="618"/>
    </location>
</feature>
<dbReference type="AlphaFoldDB" id="A0A2A9P4Y8"/>
<keyword evidence="3" id="KW-1185">Reference proteome</keyword>
<feature type="region of interest" description="Disordered" evidence="1">
    <location>
        <begin position="446"/>
        <end position="475"/>
    </location>
</feature>
<reference evidence="2 3" key="1">
    <citation type="journal article" date="2015" name="BMC Genomics">
        <title>Gene expression during zombie ant biting behavior reflects the complexity underlying fungal parasitic behavioral manipulation.</title>
        <authorList>
            <person name="de Bekker C."/>
            <person name="Ohm R.A."/>
            <person name="Loreto R.G."/>
            <person name="Sebastian A."/>
            <person name="Albert I."/>
            <person name="Merrow M."/>
            <person name="Brachmann A."/>
            <person name="Hughes D.P."/>
        </authorList>
    </citation>
    <scope>NUCLEOTIDE SEQUENCE [LARGE SCALE GENOMIC DNA]</scope>
    <source>
        <strain evidence="2 3">SC16a</strain>
    </source>
</reference>
<feature type="compositionally biased region" description="Basic and acidic residues" evidence="1">
    <location>
        <begin position="450"/>
        <end position="460"/>
    </location>
</feature>
<feature type="region of interest" description="Disordered" evidence="1">
    <location>
        <begin position="229"/>
        <end position="260"/>
    </location>
</feature>
<sequence length="861" mass="93282">MRAWTRRIPGRSPLKPWNAPPSFDSSSGRRAPSRATVTRGSGRHRRWRLYAPTWTLASPLEVGGEGEASWNETAREEQPMNAPIWLADIVEGPMAYKMPGRVPEFSSQHSSDRSKRLQQLFPLSFPPFLITSTHPTVLAGSSLAAPASGDSLKPERRDMAASHALNRREQDGPDAPLAESGGEHMEAATAMHEKRQPEKGEAAAGDWWGPPYYDGGFWDDEYAQRQAASKRSLAGKAEQGTLDKRQPGQDDSKASNWWPGPYDGDGPWGYGYGYAKKPASKRSVAGSAGQSDGNSGDWFWPDPYYGNGPWGGLGYAEKPANKRSLAKRQPEGSDGNTGDWFWPDPHHGYGPGFGYGYAEKPANKRSLDKRQPEDSSDGTAGDWWGPGPVPYYGDGPWGGYGYAEKPANKRSLDKRQPGNSDGNAGDWWGPGPVPYYGGGPWGGYGYAEKPANKRSLDKRQPGNSEGNAGDWWPGDGPYDGYGPWGYGNGYAEKMENKRGLDKRQPGESWRPYPYEREGVVPDLVDDLLGNGGFAKKPNKRGLAADQAQQGTLDKRQPGESWRPYPYDREGVVPDLVDDLLGNGGFAKKPNKRGLAADQAQQGTLDKRQPGESWRPYPYDREGLVPDVVDDLLGNGGFAKKPIKRGIDAQQGTSAGAWRGWRGGPGYPIWDGDDEGLVPGLLDDLLRKRAEQGSAMEKRQPAGNDEKGEALVKRDNADLLETDESTEMLQEAARAKYALTEAIKGVSSKLIGLHLSRRKAMTKRDPPVDASKMSTEIGNELGVAVHGFIDTVGRYLSMDGNKLSGSVIGDAVMKMIDSSASNTKSGGAAAAGDQDAETASKADATAAQASDQDRTGGSLPKH</sequence>
<feature type="compositionally biased region" description="Low complexity" evidence="1">
    <location>
        <begin position="825"/>
        <end position="849"/>
    </location>
</feature>
<feature type="region of interest" description="Disordered" evidence="1">
    <location>
        <begin position="321"/>
        <end position="388"/>
    </location>
</feature>
<name>A0A2A9P4Y8_OPHUN</name>
<feature type="region of interest" description="Disordered" evidence="1">
    <location>
        <begin position="142"/>
        <end position="207"/>
    </location>
</feature>
<comment type="caution">
    <text evidence="2">The sequence shown here is derived from an EMBL/GenBank/DDBJ whole genome shotgun (WGS) entry which is preliminary data.</text>
</comment>
<feature type="compositionally biased region" description="Basic and acidic residues" evidence="1">
    <location>
        <begin position="406"/>
        <end position="416"/>
    </location>
</feature>
<gene>
    <name evidence="2" type="ORF">XA68_17389</name>
</gene>
<feature type="region of interest" description="Disordered" evidence="1">
    <location>
        <begin position="1"/>
        <end position="41"/>
    </location>
</feature>
<proteinExistence type="predicted"/>
<organism evidence="2 3">
    <name type="scientific">Ophiocordyceps unilateralis</name>
    <name type="common">Zombie-ant fungus</name>
    <name type="synonym">Torrubia unilateralis</name>
    <dbReference type="NCBI Taxonomy" id="268505"/>
    <lineage>
        <taxon>Eukaryota</taxon>
        <taxon>Fungi</taxon>
        <taxon>Dikarya</taxon>
        <taxon>Ascomycota</taxon>
        <taxon>Pezizomycotina</taxon>
        <taxon>Sordariomycetes</taxon>
        <taxon>Hypocreomycetidae</taxon>
        <taxon>Hypocreales</taxon>
        <taxon>Ophiocordycipitaceae</taxon>
        <taxon>Ophiocordyceps</taxon>
    </lineage>
</organism>
<feature type="compositionally biased region" description="Basic and acidic residues" evidence="1">
    <location>
        <begin position="241"/>
        <end position="253"/>
    </location>
</feature>